<dbReference type="AlphaFoldDB" id="B2KB87"/>
<proteinExistence type="predicted"/>
<dbReference type="Proteomes" id="UP000001029">
    <property type="component" value="Chromosome"/>
</dbReference>
<sequence length="82" mass="9406">MAKLKIEINEDEAIVLYEWLNNFNNGRACPVERASAEKQALWDLQNSIAKALPQINTAAYDVRLGKARENVKNKELYDELNK</sequence>
<evidence type="ECO:0000313" key="2">
    <source>
        <dbReference type="Proteomes" id="UP000001029"/>
    </source>
</evidence>
<accession>B2KB87</accession>
<gene>
    <name evidence="1" type="ordered locus">Emin_0350</name>
</gene>
<keyword evidence="2" id="KW-1185">Reference proteome</keyword>
<evidence type="ECO:0000313" key="1">
    <source>
        <dbReference type="EMBL" id="ACC97909.1"/>
    </source>
</evidence>
<dbReference type="HOGENOM" id="CLU_168323_1_0_0"/>
<reference evidence="1 2" key="1">
    <citation type="journal article" date="2009" name="Appl. Environ. Microbiol.">
        <title>Genomic analysis of 'Elusimicrobium minutum,' the first cultivated representative of the phylum 'Elusimicrobia' (formerly termite group 1).</title>
        <authorList>
            <person name="Herlemann D.P.R."/>
            <person name="Geissinger O."/>
            <person name="Ikeda-Ohtsubo W."/>
            <person name="Kunin V."/>
            <person name="Sun H."/>
            <person name="Lapidus A."/>
            <person name="Hugenholtz P."/>
            <person name="Brune A."/>
        </authorList>
    </citation>
    <scope>NUCLEOTIDE SEQUENCE [LARGE SCALE GENOMIC DNA]</scope>
    <source>
        <strain evidence="1 2">Pei191</strain>
    </source>
</reference>
<dbReference type="RefSeq" id="WP_012414524.1">
    <property type="nucleotide sequence ID" value="NC_010644.1"/>
</dbReference>
<protein>
    <submittedName>
        <fullName evidence="1">Uncharacterized protein</fullName>
    </submittedName>
</protein>
<organism evidence="1 2">
    <name type="scientific">Elusimicrobium minutum (strain Pei191)</name>
    <dbReference type="NCBI Taxonomy" id="445932"/>
    <lineage>
        <taxon>Bacteria</taxon>
        <taxon>Pseudomonadati</taxon>
        <taxon>Elusimicrobiota</taxon>
        <taxon>Elusimicrobia</taxon>
        <taxon>Elusimicrobiales</taxon>
        <taxon>Elusimicrobiaceae</taxon>
        <taxon>Elusimicrobium</taxon>
    </lineage>
</organism>
<dbReference type="EMBL" id="CP001055">
    <property type="protein sequence ID" value="ACC97909.1"/>
    <property type="molecule type" value="Genomic_DNA"/>
</dbReference>
<dbReference type="KEGG" id="emi:Emin_0350"/>
<name>B2KB87_ELUMP</name>
<dbReference type="STRING" id="445932.Emin_0350"/>
<dbReference type="OrthoDB" id="2989479at2"/>